<organism evidence="1 2">
    <name type="scientific">Effusibacillus consociatus</name>
    <dbReference type="NCBI Taxonomy" id="1117041"/>
    <lineage>
        <taxon>Bacteria</taxon>
        <taxon>Bacillati</taxon>
        <taxon>Bacillota</taxon>
        <taxon>Bacilli</taxon>
        <taxon>Bacillales</taxon>
        <taxon>Alicyclobacillaceae</taxon>
        <taxon>Effusibacillus</taxon>
    </lineage>
</organism>
<proteinExistence type="predicted"/>
<keyword evidence="1" id="KW-0378">Hydrolase</keyword>
<dbReference type="SUPFAM" id="SSF56784">
    <property type="entry name" value="HAD-like"/>
    <property type="match status" value="1"/>
</dbReference>
<reference evidence="2" key="1">
    <citation type="journal article" date="2019" name="Int. J. Syst. Evol. Microbiol.">
        <title>The Global Catalogue of Microorganisms (GCM) 10K type strain sequencing project: providing services to taxonomists for standard genome sequencing and annotation.</title>
        <authorList>
            <consortium name="The Broad Institute Genomics Platform"/>
            <consortium name="The Broad Institute Genome Sequencing Center for Infectious Disease"/>
            <person name="Wu L."/>
            <person name="Ma J."/>
        </authorList>
    </citation>
    <scope>NUCLEOTIDE SEQUENCE [LARGE SCALE GENOMIC DNA]</scope>
    <source>
        <strain evidence="2">WYCCWR 12678</strain>
    </source>
</reference>
<keyword evidence="2" id="KW-1185">Reference proteome</keyword>
<comment type="caution">
    <text evidence="1">The sequence shown here is derived from an EMBL/GenBank/DDBJ whole genome shotgun (WGS) entry which is preliminary data.</text>
</comment>
<protein>
    <submittedName>
        <fullName evidence="1">HAD hydrolase family protein</fullName>
    </submittedName>
</protein>
<dbReference type="InterPro" id="IPR036412">
    <property type="entry name" value="HAD-like_sf"/>
</dbReference>
<sequence length="53" mass="6074">MPYKIVFFDIDGTLVNEEKKIPPDTKVAIEKLKDRNIKVAIATESSCSHRREV</sequence>
<gene>
    <name evidence="1" type="ORF">ACFO8Q_05455</name>
</gene>
<evidence type="ECO:0000313" key="1">
    <source>
        <dbReference type="EMBL" id="MFC4766814.1"/>
    </source>
</evidence>
<dbReference type="Proteomes" id="UP001596002">
    <property type="component" value="Unassembled WGS sequence"/>
</dbReference>
<dbReference type="InterPro" id="IPR023214">
    <property type="entry name" value="HAD_sf"/>
</dbReference>
<evidence type="ECO:0000313" key="2">
    <source>
        <dbReference type="Proteomes" id="UP001596002"/>
    </source>
</evidence>
<dbReference type="Gene3D" id="3.40.50.1000">
    <property type="entry name" value="HAD superfamily/HAD-like"/>
    <property type="match status" value="1"/>
</dbReference>
<dbReference type="GO" id="GO:0016787">
    <property type="term" value="F:hydrolase activity"/>
    <property type="evidence" value="ECO:0007669"/>
    <property type="project" value="UniProtKB-KW"/>
</dbReference>
<dbReference type="Pfam" id="PF08282">
    <property type="entry name" value="Hydrolase_3"/>
    <property type="match status" value="1"/>
</dbReference>
<dbReference type="EMBL" id="JBHSHC010000032">
    <property type="protein sequence ID" value="MFC4766814.1"/>
    <property type="molecule type" value="Genomic_DNA"/>
</dbReference>
<dbReference type="PANTHER" id="PTHR10000">
    <property type="entry name" value="PHOSPHOSERINE PHOSPHATASE"/>
    <property type="match status" value="1"/>
</dbReference>
<dbReference type="PANTHER" id="PTHR10000:SF25">
    <property type="entry name" value="PHOSPHATASE YKRA-RELATED"/>
    <property type="match status" value="1"/>
</dbReference>
<dbReference type="PROSITE" id="PS01228">
    <property type="entry name" value="COF_1"/>
    <property type="match status" value="1"/>
</dbReference>
<dbReference type="RefSeq" id="WP_380024710.1">
    <property type="nucleotide sequence ID" value="NZ_JBHSHC010000032.1"/>
</dbReference>
<name>A0ABV9PZ54_9BACL</name>
<accession>A0ABV9PZ54</accession>